<accession>A0ABU4NML2</accession>
<keyword evidence="1" id="KW-0732">Signal</keyword>
<gene>
    <name evidence="2" type="ORF">PV662_32405</name>
</gene>
<dbReference type="RefSeq" id="WP_319063126.1">
    <property type="nucleotide sequence ID" value="NZ_JARAYT010000015.1"/>
</dbReference>
<comment type="caution">
    <text evidence="2">The sequence shown here is derived from an EMBL/GenBank/DDBJ whole genome shotgun (WGS) entry which is preliminary data.</text>
</comment>
<protein>
    <recommendedName>
        <fullName evidence="4">Secreted protein</fullName>
    </recommendedName>
</protein>
<name>A0ABU4NML2_9ACTN</name>
<organism evidence="2 3">
    <name type="scientific">Streptomyces europaeiscabiei</name>
    <dbReference type="NCBI Taxonomy" id="146819"/>
    <lineage>
        <taxon>Bacteria</taxon>
        <taxon>Bacillati</taxon>
        <taxon>Actinomycetota</taxon>
        <taxon>Actinomycetes</taxon>
        <taxon>Kitasatosporales</taxon>
        <taxon>Streptomycetaceae</taxon>
        <taxon>Streptomyces</taxon>
    </lineage>
</organism>
<evidence type="ECO:0008006" key="4">
    <source>
        <dbReference type="Google" id="ProtNLM"/>
    </source>
</evidence>
<dbReference type="EMBL" id="JARAYU010000014">
    <property type="protein sequence ID" value="MDX3704373.1"/>
    <property type="molecule type" value="Genomic_DNA"/>
</dbReference>
<evidence type="ECO:0000256" key="1">
    <source>
        <dbReference type="SAM" id="SignalP"/>
    </source>
</evidence>
<sequence>MRNITRLITATAVIFAGITVSGGTAHADSVPAKRCTDYQDKRFPTQGANTLVQVKMCIEVNSSYRAVAKAYIAWIDGEEIISDNKFDYISIQTRLEQYNNTITQAVDECNLNDNIDTQNQGNTTCTTPSEGVYSVNGFTADATVYYDINGDGEGMFTWELTGSPSWSFV</sequence>
<feature type="signal peptide" evidence="1">
    <location>
        <begin position="1"/>
        <end position="27"/>
    </location>
</feature>
<reference evidence="2 3" key="1">
    <citation type="journal article" date="2023" name="Microb. Genom.">
        <title>Mesoterricola silvestris gen. nov., sp. nov., Mesoterricola sediminis sp. nov., Geothrix oryzae sp. nov., Geothrix edaphica sp. nov., Geothrix rubra sp. nov., and Geothrix limicola sp. nov., six novel members of Acidobacteriota isolated from soils.</title>
        <authorList>
            <person name="Weisberg A.J."/>
            <person name="Pearce E."/>
            <person name="Kramer C.G."/>
            <person name="Chang J.H."/>
            <person name="Clarke C.R."/>
        </authorList>
    </citation>
    <scope>NUCLEOTIDE SEQUENCE [LARGE SCALE GENOMIC DNA]</scope>
    <source>
        <strain evidence="2 3">ID09-01A</strain>
    </source>
</reference>
<evidence type="ECO:0000313" key="3">
    <source>
        <dbReference type="Proteomes" id="UP001271274"/>
    </source>
</evidence>
<evidence type="ECO:0000313" key="2">
    <source>
        <dbReference type="EMBL" id="MDX3704373.1"/>
    </source>
</evidence>
<proteinExistence type="predicted"/>
<dbReference type="Proteomes" id="UP001271274">
    <property type="component" value="Unassembled WGS sequence"/>
</dbReference>
<feature type="chain" id="PRO_5046196818" description="Secreted protein" evidence="1">
    <location>
        <begin position="28"/>
        <end position="169"/>
    </location>
</feature>
<keyword evidence="3" id="KW-1185">Reference proteome</keyword>